<comment type="subcellular location">
    <subcellularLocation>
        <location evidence="10">Cell inner membrane</location>
    </subcellularLocation>
    <subcellularLocation>
        <location evidence="2">Cell membrane</location>
        <topology evidence="2">Single-pass membrane protein</topology>
    </subcellularLocation>
</comment>
<dbReference type="GO" id="GO:0006935">
    <property type="term" value="P:chemotaxis"/>
    <property type="evidence" value="ECO:0007669"/>
    <property type="project" value="UniProtKB-KW"/>
</dbReference>
<evidence type="ECO:0000256" key="1">
    <source>
        <dbReference type="ARBA" id="ARBA00002254"/>
    </source>
</evidence>
<comment type="similarity">
    <text evidence="3 10">Belongs to the FliL family.</text>
</comment>
<keyword evidence="6 10" id="KW-0812">Transmembrane</keyword>
<evidence type="ECO:0000256" key="4">
    <source>
        <dbReference type="ARBA" id="ARBA00022475"/>
    </source>
</evidence>
<keyword evidence="12" id="KW-1185">Reference proteome</keyword>
<dbReference type="STRING" id="195105.CN97_19795"/>
<evidence type="ECO:0000256" key="7">
    <source>
        <dbReference type="ARBA" id="ARBA00022779"/>
    </source>
</evidence>
<feature type="transmembrane region" description="Helical" evidence="10">
    <location>
        <begin position="59"/>
        <end position="80"/>
    </location>
</feature>
<evidence type="ECO:0000313" key="11">
    <source>
        <dbReference type="EMBL" id="KFI27888.1"/>
    </source>
</evidence>
<dbReference type="EMBL" id="JGYG01000009">
    <property type="protein sequence ID" value="KFI27888.1"/>
    <property type="molecule type" value="Genomic_DNA"/>
</dbReference>
<dbReference type="GO" id="GO:0005886">
    <property type="term" value="C:plasma membrane"/>
    <property type="evidence" value="ECO:0007669"/>
    <property type="project" value="UniProtKB-SubCell"/>
</dbReference>
<keyword evidence="7 10" id="KW-0283">Flagellar rotation</keyword>
<keyword evidence="10" id="KW-0997">Cell inner membrane</keyword>
<evidence type="ECO:0000256" key="2">
    <source>
        <dbReference type="ARBA" id="ARBA00004162"/>
    </source>
</evidence>
<sequence>MSDAAEQGTEDATRKGGKRGLILAGVLAIALAGGGFMAARTGLIPAFSPKTPESGLGDIAYVTIPPLVLSLGPGMAGRHLRFAADLEVRRADAGEVALVMPRIRDVLNGYLRAVEPERLEQPAMLMTLRAQMLRRVQIVAGEGRVRDLLVSEFVIN</sequence>
<dbReference type="InterPro" id="IPR005503">
    <property type="entry name" value="FliL"/>
</dbReference>
<dbReference type="eggNOG" id="COG1580">
    <property type="taxonomic scope" value="Bacteria"/>
</dbReference>
<evidence type="ECO:0000256" key="9">
    <source>
        <dbReference type="ARBA" id="ARBA00023136"/>
    </source>
</evidence>
<dbReference type="GO" id="GO:0071973">
    <property type="term" value="P:bacterial-type flagellum-dependent cell motility"/>
    <property type="evidence" value="ECO:0007669"/>
    <property type="project" value="InterPro"/>
</dbReference>
<comment type="function">
    <text evidence="1 10">Controls the rotational direction of flagella during chemotaxis.</text>
</comment>
<feature type="transmembrane region" description="Helical" evidence="10">
    <location>
        <begin position="21"/>
        <end position="39"/>
    </location>
</feature>
<proteinExistence type="inferred from homology"/>
<reference evidence="11 12" key="1">
    <citation type="submission" date="2014-03" db="EMBL/GenBank/DDBJ databases">
        <title>Genome of Haematobacter massiliensis CCUG 47968.</title>
        <authorList>
            <person name="Wang D."/>
            <person name="Wang G."/>
        </authorList>
    </citation>
    <scope>NUCLEOTIDE SEQUENCE [LARGE SCALE GENOMIC DNA]</scope>
    <source>
        <strain evidence="11 12">CCUG 47968</strain>
    </source>
</reference>
<keyword evidence="9 10" id="KW-0472">Membrane</keyword>
<evidence type="ECO:0000256" key="3">
    <source>
        <dbReference type="ARBA" id="ARBA00008281"/>
    </source>
</evidence>
<organism evidence="11 12">
    <name type="scientific">Haematobacter massiliensis</name>
    <dbReference type="NCBI Taxonomy" id="195105"/>
    <lineage>
        <taxon>Bacteria</taxon>
        <taxon>Pseudomonadati</taxon>
        <taxon>Pseudomonadota</taxon>
        <taxon>Alphaproteobacteria</taxon>
        <taxon>Rhodobacterales</taxon>
        <taxon>Paracoccaceae</taxon>
        <taxon>Haematobacter</taxon>
    </lineage>
</organism>
<keyword evidence="11" id="KW-0969">Cilium</keyword>
<comment type="caution">
    <text evidence="10">Lacks conserved residue(s) required for the propagation of feature annotation.</text>
</comment>
<evidence type="ECO:0000256" key="5">
    <source>
        <dbReference type="ARBA" id="ARBA00022500"/>
    </source>
</evidence>
<dbReference type="OrthoDB" id="7619358at2"/>
<keyword evidence="5 10" id="KW-0145">Chemotaxis</keyword>
<comment type="caution">
    <text evidence="11">The sequence shown here is derived from an EMBL/GenBank/DDBJ whole genome shotgun (WGS) entry which is preliminary data.</text>
</comment>
<accession>A0A086Y0T8</accession>
<dbReference type="AlphaFoldDB" id="A0A086Y0T8"/>
<evidence type="ECO:0000313" key="12">
    <source>
        <dbReference type="Proteomes" id="UP000028826"/>
    </source>
</evidence>
<evidence type="ECO:0000256" key="10">
    <source>
        <dbReference type="RuleBase" id="RU364125"/>
    </source>
</evidence>
<keyword evidence="11" id="KW-0966">Cell projection</keyword>
<gene>
    <name evidence="11" type="ORF">CN97_19795</name>
</gene>
<keyword evidence="8 10" id="KW-1133">Transmembrane helix</keyword>
<keyword evidence="4" id="KW-1003">Cell membrane</keyword>
<evidence type="ECO:0000256" key="6">
    <source>
        <dbReference type="ARBA" id="ARBA00022692"/>
    </source>
</evidence>
<evidence type="ECO:0000256" key="8">
    <source>
        <dbReference type="ARBA" id="ARBA00022989"/>
    </source>
</evidence>
<protein>
    <recommendedName>
        <fullName evidence="10">Flagellar protein FliL</fullName>
    </recommendedName>
</protein>
<dbReference type="Pfam" id="PF03748">
    <property type="entry name" value="FliL"/>
    <property type="match status" value="1"/>
</dbReference>
<dbReference type="GO" id="GO:0009425">
    <property type="term" value="C:bacterial-type flagellum basal body"/>
    <property type="evidence" value="ECO:0007669"/>
    <property type="project" value="InterPro"/>
</dbReference>
<dbReference type="RefSeq" id="WP_035712403.1">
    <property type="nucleotide sequence ID" value="NZ_CAMIFG010000070.1"/>
</dbReference>
<keyword evidence="11" id="KW-0282">Flagellum</keyword>
<dbReference type="Proteomes" id="UP000028826">
    <property type="component" value="Unassembled WGS sequence"/>
</dbReference>
<name>A0A086Y0T8_9RHOB</name>